<evidence type="ECO:0000256" key="2">
    <source>
        <dbReference type="ARBA" id="ARBA00022692"/>
    </source>
</evidence>
<dbReference type="Proteomes" id="UP000253472">
    <property type="component" value="Unassembled WGS sequence"/>
</dbReference>
<evidence type="ECO:0000313" key="9">
    <source>
        <dbReference type="Proteomes" id="UP000253472"/>
    </source>
</evidence>
<feature type="compositionally biased region" description="Low complexity" evidence="5">
    <location>
        <begin position="53"/>
        <end position="63"/>
    </location>
</feature>
<dbReference type="AlphaFoldDB" id="A0A367YMH1"/>
<dbReference type="GO" id="GO:0016020">
    <property type="term" value="C:membrane"/>
    <property type="evidence" value="ECO:0007669"/>
    <property type="project" value="UniProtKB-SubCell"/>
</dbReference>
<dbReference type="PANTHER" id="PTHR15407:SF28">
    <property type="entry name" value="RIBITOL-5-PHOSPHATE TRANSFERASE FKTN"/>
    <property type="match status" value="1"/>
</dbReference>
<evidence type="ECO:0000313" key="8">
    <source>
        <dbReference type="EMBL" id="RCK67018.1"/>
    </source>
</evidence>
<keyword evidence="9" id="KW-1185">Reference proteome</keyword>
<comment type="subcellular location">
    <subcellularLocation>
        <location evidence="1">Membrane</location>
        <topology evidence="1">Single-pass membrane protein</topology>
    </subcellularLocation>
</comment>
<evidence type="ECO:0000259" key="7">
    <source>
        <dbReference type="Pfam" id="PF04991"/>
    </source>
</evidence>
<feature type="transmembrane region" description="Helical" evidence="6">
    <location>
        <begin position="16"/>
        <end position="34"/>
    </location>
</feature>
<evidence type="ECO:0000256" key="1">
    <source>
        <dbReference type="ARBA" id="ARBA00004167"/>
    </source>
</evidence>
<dbReference type="PANTHER" id="PTHR15407">
    <property type="entry name" value="FUKUTIN-RELATED"/>
    <property type="match status" value="1"/>
</dbReference>
<dbReference type="GO" id="GO:0009100">
    <property type="term" value="P:glycoprotein metabolic process"/>
    <property type="evidence" value="ECO:0007669"/>
    <property type="project" value="UniProtKB-ARBA"/>
</dbReference>
<name>A0A367YMH1_9ASCO</name>
<dbReference type="EMBL" id="QLNQ01000001">
    <property type="protein sequence ID" value="RCK67018.1"/>
    <property type="molecule type" value="Genomic_DNA"/>
</dbReference>
<comment type="caution">
    <text evidence="8">The sequence shown here is derived from an EMBL/GenBank/DDBJ whole genome shotgun (WGS) entry which is preliminary data.</text>
</comment>
<dbReference type="InterPro" id="IPR009644">
    <property type="entry name" value="FKTN/MNN4/W02B3.4-1"/>
</dbReference>
<keyword evidence="3 6" id="KW-1133">Transmembrane helix</keyword>
<accession>A0A367YMH1</accession>
<dbReference type="InterPro" id="IPR007074">
    <property type="entry name" value="LicD/FKTN/FKRP_NTP_transf"/>
</dbReference>
<dbReference type="OrthoDB" id="444255at2759"/>
<evidence type="ECO:0000256" key="5">
    <source>
        <dbReference type="SAM" id="MobiDB-lite"/>
    </source>
</evidence>
<evidence type="ECO:0000256" key="4">
    <source>
        <dbReference type="ARBA" id="ARBA00023136"/>
    </source>
</evidence>
<protein>
    <submittedName>
        <fullName evidence="8">Protein MNN4</fullName>
    </submittedName>
</protein>
<dbReference type="STRING" id="5486.A0A367YMH1"/>
<keyword evidence="2 6" id="KW-0812">Transmembrane</keyword>
<keyword evidence="4 6" id="KW-0472">Membrane</keyword>
<evidence type="ECO:0000256" key="3">
    <source>
        <dbReference type="ARBA" id="ARBA00022989"/>
    </source>
</evidence>
<feature type="domain" description="LicD/FKTN/FKRP nucleotidyltransferase" evidence="7">
    <location>
        <begin position="520"/>
        <end position="631"/>
    </location>
</feature>
<proteinExistence type="predicted"/>
<evidence type="ECO:0000256" key="6">
    <source>
        <dbReference type="SAM" id="Phobius"/>
    </source>
</evidence>
<organism evidence="8 9">
    <name type="scientific">Candida viswanathii</name>
    <dbReference type="NCBI Taxonomy" id="5486"/>
    <lineage>
        <taxon>Eukaryota</taxon>
        <taxon>Fungi</taxon>
        <taxon>Dikarya</taxon>
        <taxon>Ascomycota</taxon>
        <taxon>Saccharomycotina</taxon>
        <taxon>Pichiomycetes</taxon>
        <taxon>Debaryomycetaceae</taxon>
        <taxon>Candida/Lodderomyces clade</taxon>
        <taxon>Candida</taxon>
    </lineage>
</organism>
<gene>
    <name evidence="8" type="primary">MNN4_0</name>
    <name evidence="8" type="ORF">Cantr_02433</name>
</gene>
<dbReference type="Pfam" id="PF04991">
    <property type="entry name" value="LicD"/>
    <property type="match status" value="1"/>
</dbReference>
<sequence>MSLVSYMPSSKRSLKLVKFVIIVIAVFNLLYFTLVSNSASSSINKLLFDSQDEQQPAQQSQVPTPEPAPEVPEMPDKEDNEVVVPDYSNIEKSPEEVRFNEQLGQKFNQIKSDPRKYFMVNTELTEPKLKVNIKNFLKKYEDADSWINKNELFYDPRFTLAVYLNELKLKYNELSKASKDTKNVLVGNKINSNEVPAISLPFNWVDWMDLTVLNNQLGKPMDQRIKCLDISKDSHNSPDVSYFCRNNEDILDAEWEDFFKAGFRNRTQFPGFIIHSHEDYDHYCSNDYRVLQAKSYAMTNLLNPLKVIILSADEATGGTFEFNVDSNTRLAGSEMVDRFVESQGYSLTEPRSFFTSKAANPVPDSIVLDHLSIWQELNDQVLPQYLSSKDFGYNNSLAMREKSIVTLGEEKFKYPGSIKTQIDDLKQQKSLNRHEQMYLDGLEECSKYDNTNEIRYFKMATINPSDPRNKEREWGWHYDWRYFNGALNYEKPGWNQQEMTHRTNIILDRLLRNWQRFSIEKGIITWIMHGPLLSWYWNGLFFPFDNDIDIQMPIDELLNLAKNYNQTLVVENPSEGYGKYLIEVNSYIHNRGVSNKQNHIDARFIDVDSGIYIDITALSNSSAKPPKEYEEKKELVGLGEDKLIFNDRRKHFYTLDQIGPLKFSMLTGIPVLVPHQIANRLKFEYSKGLSAYEYSGWFFIKKLNLWVHKSDLEAIVDKPENGEITNEHILKQFESYDKVLLLLESNQDLLQEYYLTKSLTHFHNFQKSVLFDDQGLDKPLNVEQYNRYKKEFKMIKPLRKALFDYEKIERVKHHRN</sequence>
<reference evidence="8 9" key="1">
    <citation type="submission" date="2018-06" db="EMBL/GenBank/DDBJ databases">
        <title>Whole genome sequencing of Candida tropicalis (genome annotated by CSBL at Korea University).</title>
        <authorList>
            <person name="Ahn J."/>
        </authorList>
    </citation>
    <scope>NUCLEOTIDE SEQUENCE [LARGE SCALE GENOMIC DNA]</scope>
    <source>
        <strain evidence="8 9">ATCC 20962</strain>
    </source>
</reference>
<feature type="region of interest" description="Disordered" evidence="5">
    <location>
        <begin position="52"/>
        <end position="81"/>
    </location>
</feature>